<dbReference type="InterPro" id="IPR036051">
    <property type="entry name" value="KRAB_dom_sf"/>
</dbReference>
<dbReference type="InterPro" id="IPR001909">
    <property type="entry name" value="KRAB"/>
</dbReference>
<keyword evidence="6" id="KW-0805">Transcription regulation</keyword>
<evidence type="ECO:0000256" key="1">
    <source>
        <dbReference type="ARBA" id="ARBA00004123"/>
    </source>
</evidence>
<feature type="domain" description="KRAB" evidence="13">
    <location>
        <begin position="1"/>
        <end position="61"/>
    </location>
</feature>
<dbReference type="GO" id="GO:0008270">
    <property type="term" value="F:zinc ion binding"/>
    <property type="evidence" value="ECO:0007669"/>
    <property type="project" value="UniProtKB-KW"/>
</dbReference>
<dbReference type="Gene3D" id="3.30.160.60">
    <property type="entry name" value="Classic Zinc Finger"/>
    <property type="match status" value="2"/>
</dbReference>
<dbReference type="Gene3D" id="6.10.140.140">
    <property type="match status" value="1"/>
</dbReference>
<dbReference type="FunFam" id="3.30.160.60:FF:000060">
    <property type="entry name" value="zinc finger protein 436"/>
    <property type="match status" value="1"/>
</dbReference>
<dbReference type="GO" id="GO:0000977">
    <property type="term" value="F:RNA polymerase II transcription regulatory region sequence-specific DNA binding"/>
    <property type="evidence" value="ECO:0007669"/>
    <property type="project" value="TreeGrafter"/>
</dbReference>
<feature type="non-terminal residue" evidence="14">
    <location>
        <position position="1"/>
    </location>
</feature>
<feature type="domain" description="C2H2-type" evidence="12">
    <location>
        <begin position="102"/>
        <end position="129"/>
    </location>
</feature>
<dbReference type="Pfam" id="PF01352">
    <property type="entry name" value="KRAB"/>
    <property type="match status" value="1"/>
</dbReference>
<evidence type="ECO:0000256" key="10">
    <source>
        <dbReference type="PROSITE-ProRule" id="PRU00042"/>
    </source>
</evidence>
<keyword evidence="15" id="KW-1185">Reference proteome</keyword>
<feature type="non-terminal residue" evidence="14">
    <location>
        <position position="154"/>
    </location>
</feature>
<dbReference type="SUPFAM" id="SSF109640">
    <property type="entry name" value="KRAB domain (Kruppel-associated box)"/>
    <property type="match status" value="1"/>
</dbReference>
<feature type="region of interest" description="Disordered" evidence="11">
    <location>
        <begin position="49"/>
        <end position="105"/>
    </location>
</feature>
<dbReference type="SMART" id="SM00355">
    <property type="entry name" value="ZnF_C2H2"/>
    <property type="match status" value="2"/>
</dbReference>
<dbReference type="Proteomes" id="UP000572325">
    <property type="component" value="Unassembled WGS sequence"/>
</dbReference>
<feature type="domain" description="C2H2-type" evidence="12">
    <location>
        <begin position="130"/>
        <end position="154"/>
    </location>
</feature>
<dbReference type="InterPro" id="IPR013087">
    <property type="entry name" value="Znf_C2H2_type"/>
</dbReference>
<keyword evidence="4 10" id="KW-0863">Zinc-finger</keyword>
<comment type="caution">
    <text evidence="14">The sequence shown here is derived from an EMBL/GenBank/DDBJ whole genome shotgun (WGS) entry which is preliminary data.</text>
</comment>
<proteinExistence type="predicted"/>
<organism evidence="14 15">
    <name type="scientific">Sterrhoptilus dennistouni</name>
    <dbReference type="NCBI Taxonomy" id="2585820"/>
    <lineage>
        <taxon>Eukaryota</taxon>
        <taxon>Metazoa</taxon>
        <taxon>Chordata</taxon>
        <taxon>Craniata</taxon>
        <taxon>Vertebrata</taxon>
        <taxon>Euteleostomi</taxon>
        <taxon>Archelosauria</taxon>
        <taxon>Archosauria</taxon>
        <taxon>Dinosauria</taxon>
        <taxon>Saurischia</taxon>
        <taxon>Theropoda</taxon>
        <taxon>Coelurosauria</taxon>
        <taxon>Aves</taxon>
        <taxon>Neognathae</taxon>
        <taxon>Neoaves</taxon>
        <taxon>Telluraves</taxon>
        <taxon>Australaves</taxon>
        <taxon>Passeriformes</taxon>
        <taxon>Sylvioidea</taxon>
        <taxon>Zosteropidae</taxon>
        <taxon>Sterrhoptilus</taxon>
    </lineage>
</organism>
<evidence type="ECO:0000259" key="13">
    <source>
        <dbReference type="PROSITE" id="PS50805"/>
    </source>
</evidence>
<keyword evidence="9" id="KW-0539">Nucleus</keyword>
<dbReference type="PANTHER" id="PTHR24381:SF390">
    <property type="entry name" value="ZINC FINGER PROTEIN 37 HOMOLOG"/>
    <property type="match status" value="1"/>
</dbReference>
<dbReference type="EMBL" id="VWZU01019790">
    <property type="protein sequence ID" value="NXI33803.1"/>
    <property type="molecule type" value="Genomic_DNA"/>
</dbReference>
<gene>
    <name evidence="14" type="primary">Znf557</name>
    <name evidence="14" type="ORF">STEDEN_R15118</name>
</gene>
<keyword evidence="7" id="KW-0238">DNA-binding</keyword>
<evidence type="ECO:0000259" key="12">
    <source>
        <dbReference type="PROSITE" id="PS50157"/>
    </source>
</evidence>
<dbReference type="InterPro" id="IPR036236">
    <property type="entry name" value="Znf_C2H2_sf"/>
</dbReference>
<feature type="compositionally biased region" description="Basic and acidic residues" evidence="11">
    <location>
        <begin position="49"/>
        <end position="90"/>
    </location>
</feature>
<evidence type="ECO:0000256" key="3">
    <source>
        <dbReference type="ARBA" id="ARBA00022737"/>
    </source>
</evidence>
<comment type="subcellular location">
    <subcellularLocation>
        <location evidence="1">Nucleus</location>
    </subcellularLocation>
</comment>
<dbReference type="SUPFAM" id="SSF57667">
    <property type="entry name" value="beta-beta-alpha zinc fingers"/>
    <property type="match status" value="1"/>
</dbReference>
<protein>
    <submittedName>
        <fullName evidence="14">ZN557 protein</fullName>
    </submittedName>
</protein>
<keyword evidence="3" id="KW-0677">Repeat</keyword>
<sequence>MEPYVVLDPRQRALYRDVMQESYEALMALEFPVSKPDLLSRLDHGEEATALDLHKSRDTLAAEHEAGAGQEPPREEPAEEKPNTDKEHPHLPVSRSENPAANTCGECGKIFSHKSALVKHRKIHSGDRPHACPDCGKGFIQRSDLTIHRRVHTG</sequence>
<reference evidence="14 15" key="1">
    <citation type="submission" date="2019-09" db="EMBL/GenBank/DDBJ databases">
        <title>Bird 10,000 Genomes (B10K) Project - Family phase.</title>
        <authorList>
            <person name="Zhang G."/>
        </authorList>
    </citation>
    <scope>NUCLEOTIDE SEQUENCE [LARGE SCALE GENOMIC DNA]</scope>
    <source>
        <strain evidence="14">B10K-DU-001-27</strain>
        <tissue evidence="14">Muscle</tissue>
    </source>
</reference>
<dbReference type="GO" id="GO:0000981">
    <property type="term" value="F:DNA-binding transcription factor activity, RNA polymerase II-specific"/>
    <property type="evidence" value="ECO:0007669"/>
    <property type="project" value="TreeGrafter"/>
</dbReference>
<dbReference type="AlphaFoldDB" id="A0A7K9SDU2"/>
<dbReference type="Pfam" id="PF00096">
    <property type="entry name" value="zf-C2H2"/>
    <property type="match status" value="2"/>
</dbReference>
<dbReference type="GO" id="GO:0005634">
    <property type="term" value="C:nucleus"/>
    <property type="evidence" value="ECO:0007669"/>
    <property type="project" value="UniProtKB-SubCell"/>
</dbReference>
<evidence type="ECO:0000256" key="6">
    <source>
        <dbReference type="ARBA" id="ARBA00023015"/>
    </source>
</evidence>
<evidence type="ECO:0000256" key="2">
    <source>
        <dbReference type="ARBA" id="ARBA00022723"/>
    </source>
</evidence>
<evidence type="ECO:0000313" key="15">
    <source>
        <dbReference type="Proteomes" id="UP000572325"/>
    </source>
</evidence>
<evidence type="ECO:0000256" key="5">
    <source>
        <dbReference type="ARBA" id="ARBA00022833"/>
    </source>
</evidence>
<dbReference type="PROSITE" id="PS50805">
    <property type="entry name" value="KRAB"/>
    <property type="match status" value="1"/>
</dbReference>
<evidence type="ECO:0000256" key="9">
    <source>
        <dbReference type="ARBA" id="ARBA00023242"/>
    </source>
</evidence>
<keyword evidence="2" id="KW-0479">Metal-binding</keyword>
<evidence type="ECO:0000256" key="8">
    <source>
        <dbReference type="ARBA" id="ARBA00023163"/>
    </source>
</evidence>
<dbReference type="CDD" id="cd07765">
    <property type="entry name" value="KRAB_A-box"/>
    <property type="match status" value="1"/>
</dbReference>
<dbReference type="PROSITE" id="PS50157">
    <property type="entry name" value="ZINC_FINGER_C2H2_2"/>
    <property type="match status" value="2"/>
</dbReference>
<evidence type="ECO:0000313" key="14">
    <source>
        <dbReference type="EMBL" id="NXI33803.1"/>
    </source>
</evidence>
<dbReference type="PROSITE" id="PS00028">
    <property type="entry name" value="ZINC_FINGER_C2H2_1"/>
    <property type="match status" value="2"/>
</dbReference>
<name>A0A7K9SDU2_9PASS</name>
<dbReference type="SMART" id="SM00349">
    <property type="entry name" value="KRAB"/>
    <property type="match status" value="1"/>
</dbReference>
<keyword evidence="5" id="KW-0862">Zinc</keyword>
<keyword evidence="8" id="KW-0804">Transcription</keyword>
<dbReference type="FunFam" id="3.30.160.60:FF:001892">
    <property type="entry name" value="Zinc finger protein 786"/>
    <property type="match status" value="1"/>
</dbReference>
<evidence type="ECO:0000256" key="4">
    <source>
        <dbReference type="ARBA" id="ARBA00022771"/>
    </source>
</evidence>
<evidence type="ECO:0000256" key="11">
    <source>
        <dbReference type="SAM" id="MobiDB-lite"/>
    </source>
</evidence>
<dbReference type="PANTHER" id="PTHR24381">
    <property type="entry name" value="ZINC FINGER PROTEIN"/>
    <property type="match status" value="1"/>
</dbReference>
<evidence type="ECO:0000256" key="7">
    <source>
        <dbReference type="ARBA" id="ARBA00023125"/>
    </source>
</evidence>
<accession>A0A7K9SDU2</accession>